<protein>
    <submittedName>
        <fullName evidence="1">Uncharacterized protein</fullName>
    </submittedName>
</protein>
<dbReference type="EMBL" id="LAZR01000220">
    <property type="protein sequence ID" value="KKN81069.1"/>
    <property type="molecule type" value="Genomic_DNA"/>
</dbReference>
<reference evidence="1" key="1">
    <citation type="journal article" date="2015" name="Nature">
        <title>Complex archaea that bridge the gap between prokaryotes and eukaryotes.</title>
        <authorList>
            <person name="Spang A."/>
            <person name="Saw J.H."/>
            <person name="Jorgensen S.L."/>
            <person name="Zaremba-Niedzwiedzka K."/>
            <person name="Martijn J."/>
            <person name="Lind A.E."/>
            <person name="van Eijk R."/>
            <person name="Schleper C."/>
            <person name="Guy L."/>
            <person name="Ettema T.J."/>
        </authorList>
    </citation>
    <scope>NUCLEOTIDE SEQUENCE</scope>
</reference>
<gene>
    <name evidence="1" type="ORF">LCGC14_0322880</name>
</gene>
<evidence type="ECO:0000313" key="1">
    <source>
        <dbReference type="EMBL" id="KKN81069.1"/>
    </source>
</evidence>
<name>A0A0F9TP12_9ZZZZ</name>
<sequence length="132" mass="15013">MFVIDVLEALGFKLGLDWDGELIMQQPESIKPGLVSSWIADHKAEVSKELSARGQREKYVFVGGPYDGRRHGHGWCSAPILIHIKRGEWVAYVVQQDGRAVFYGNASSQRKARRLAYTRTHKAWADKQQRFG</sequence>
<dbReference type="AlphaFoldDB" id="A0A0F9TP12"/>
<accession>A0A0F9TP12</accession>
<comment type="caution">
    <text evidence="1">The sequence shown here is derived from an EMBL/GenBank/DDBJ whole genome shotgun (WGS) entry which is preliminary data.</text>
</comment>
<organism evidence="1">
    <name type="scientific">marine sediment metagenome</name>
    <dbReference type="NCBI Taxonomy" id="412755"/>
    <lineage>
        <taxon>unclassified sequences</taxon>
        <taxon>metagenomes</taxon>
        <taxon>ecological metagenomes</taxon>
    </lineage>
</organism>
<proteinExistence type="predicted"/>